<name>A0A1M5X4T7_9FIRM</name>
<gene>
    <name evidence="2" type="ORF">SAMN02745823_01591</name>
</gene>
<evidence type="ECO:0008006" key="4">
    <source>
        <dbReference type="Google" id="ProtNLM"/>
    </source>
</evidence>
<dbReference type="AlphaFoldDB" id="A0A1M5X4T7"/>
<dbReference type="RefSeq" id="WP_073077472.1">
    <property type="nucleotide sequence ID" value="NZ_FQXV01000004.1"/>
</dbReference>
<organism evidence="2 3">
    <name type="scientific">Sporobacter termitidis DSM 10068</name>
    <dbReference type="NCBI Taxonomy" id="1123282"/>
    <lineage>
        <taxon>Bacteria</taxon>
        <taxon>Bacillati</taxon>
        <taxon>Bacillota</taxon>
        <taxon>Clostridia</taxon>
        <taxon>Eubacteriales</taxon>
        <taxon>Oscillospiraceae</taxon>
        <taxon>Sporobacter</taxon>
    </lineage>
</organism>
<dbReference type="Gene3D" id="3.40.50.360">
    <property type="match status" value="1"/>
</dbReference>
<dbReference type="SUPFAM" id="SSF52218">
    <property type="entry name" value="Flavoproteins"/>
    <property type="match status" value="1"/>
</dbReference>
<dbReference type="OrthoDB" id="1026745at2"/>
<proteinExistence type="predicted"/>
<keyword evidence="1" id="KW-1133">Transmembrane helix</keyword>
<feature type="transmembrane region" description="Helical" evidence="1">
    <location>
        <begin position="132"/>
        <end position="151"/>
    </location>
</feature>
<protein>
    <recommendedName>
        <fullName evidence="4">Flavodoxin-like fold</fullName>
    </recommendedName>
</protein>
<keyword evidence="1" id="KW-0472">Membrane</keyword>
<evidence type="ECO:0000313" key="2">
    <source>
        <dbReference type="EMBL" id="SHH94612.1"/>
    </source>
</evidence>
<dbReference type="STRING" id="1123282.SAMN02745823_01591"/>
<dbReference type="Proteomes" id="UP000183995">
    <property type="component" value="Unassembled WGS sequence"/>
</dbReference>
<keyword evidence="3" id="KW-1185">Reference proteome</keyword>
<sequence length="225" mass="24603">MNSAKTVSLIAASPKVGEAAVSDWLSDRAKKVFSGGGVLVHQINVRQSAAHRPEDDFERMRLSDALIFIFPLYFFCLPGLLIRYLQDFEAYLAAREAAPTVPRVFCAVNCGFPEPGINEEAVRVVKSFSEKIGASFGFGLMIGGGGMLLPAQEAPFMKKTLSAIDAAFERMRTDLTADPAGETANLEVKAAFPRRLYFAAASLDWISSAKKNGLKKRDLYARPYV</sequence>
<reference evidence="2 3" key="1">
    <citation type="submission" date="2016-11" db="EMBL/GenBank/DDBJ databases">
        <authorList>
            <person name="Jaros S."/>
            <person name="Januszkiewicz K."/>
            <person name="Wedrychowicz H."/>
        </authorList>
    </citation>
    <scope>NUCLEOTIDE SEQUENCE [LARGE SCALE GENOMIC DNA]</scope>
    <source>
        <strain evidence="2 3">DSM 10068</strain>
    </source>
</reference>
<feature type="transmembrane region" description="Helical" evidence="1">
    <location>
        <begin position="65"/>
        <end position="85"/>
    </location>
</feature>
<evidence type="ECO:0000313" key="3">
    <source>
        <dbReference type="Proteomes" id="UP000183995"/>
    </source>
</evidence>
<dbReference type="InterPro" id="IPR029039">
    <property type="entry name" value="Flavoprotein-like_sf"/>
</dbReference>
<evidence type="ECO:0000256" key="1">
    <source>
        <dbReference type="SAM" id="Phobius"/>
    </source>
</evidence>
<keyword evidence="1" id="KW-0812">Transmembrane</keyword>
<accession>A0A1M5X4T7</accession>
<dbReference type="EMBL" id="FQXV01000004">
    <property type="protein sequence ID" value="SHH94612.1"/>
    <property type="molecule type" value="Genomic_DNA"/>
</dbReference>